<evidence type="ECO:0000259" key="6">
    <source>
        <dbReference type="PROSITE" id="PS50056"/>
    </source>
</evidence>
<feature type="domain" description="C2 tensin-type" evidence="8">
    <location>
        <begin position="249"/>
        <end position="369"/>
    </location>
</feature>
<dbReference type="Gene3D" id="2.30.29.30">
    <property type="entry name" value="Pleckstrin-homology domain (PH domain)/Phosphotyrosine-binding domain (PTB)"/>
    <property type="match status" value="1"/>
</dbReference>
<comment type="caution">
    <text evidence="9">The sequence shown here is derived from an EMBL/GenBank/DDBJ whole genome shotgun (WGS) entry which is preliminary data.</text>
</comment>
<dbReference type="PROSITE" id="PS51182">
    <property type="entry name" value="C2_TENSIN"/>
    <property type="match status" value="1"/>
</dbReference>
<dbReference type="InterPro" id="IPR016130">
    <property type="entry name" value="Tyr_Pase_AS"/>
</dbReference>
<dbReference type="GO" id="GO:0043491">
    <property type="term" value="P:phosphatidylinositol 3-kinase/protein kinase B signal transduction"/>
    <property type="evidence" value="ECO:0007669"/>
    <property type="project" value="TreeGrafter"/>
</dbReference>
<organism evidence="9 10">
    <name type="scientific">Planoprotostelium fungivorum</name>
    <dbReference type="NCBI Taxonomy" id="1890364"/>
    <lineage>
        <taxon>Eukaryota</taxon>
        <taxon>Amoebozoa</taxon>
        <taxon>Evosea</taxon>
        <taxon>Variosea</taxon>
        <taxon>Cavosteliida</taxon>
        <taxon>Cavosteliaceae</taxon>
        <taxon>Planoprotostelium</taxon>
    </lineage>
</organism>
<feature type="compositionally biased region" description="Polar residues" evidence="4">
    <location>
        <begin position="775"/>
        <end position="785"/>
    </location>
</feature>
<evidence type="ECO:0000256" key="2">
    <source>
        <dbReference type="ARBA" id="ARBA00022490"/>
    </source>
</evidence>
<feature type="compositionally biased region" description="Basic and acidic residues" evidence="4">
    <location>
        <begin position="921"/>
        <end position="932"/>
    </location>
</feature>
<feature type="compositionally biased region" description="Pro residues" evidence="4">
    <location>
        <begin position="652"/>
        <end position="661"/>
    </location>
</feature>
<dbReference type="Proteomes" id="UP000241769">
    <property type="component" value="Unassembled WGS sequence"/>
</dbReference>
<evidence type="ECO:0000256" key="3">
    <source>
        <dbReference type="ARBA" id="ARBA00022801"/>
    </source>
</evidence>
<feature type="region of interest" description="Disordered" evidence="4">
    <location>
        <begin position="450"/>
        <end position="484"/>
    </location>
</feature>
<feature type="region of interest" description="Disordered" evidence="4">
    <location>
        <begin position="910"/>
        <end position="932"/>
    </location>
</feature>
<dbReference type="CDD" id="cd14497">
    <property type="entry name" value="PTP_PTEN-like"/>
    <property type="match status" value="1"/>
</dbReference>
<accession>A0A2P6N0Z9</accession>
<gene>
    <name evidence="9" type="ORF">PROFUN_00497</name>
</gene>
<evidence type="ECO:0000259" key="7">
    <source>
        <dbReference type="PROSITE" id="PS51181"/>
    </source>
</evidence>
<reference evidence="9 10" key="1">
    <citation type="journal article" date="2018" name="Genome Biol. Evol.">
        <title>Multiple Roots of Fruiting Body Formation in Amoebozoa.</title>
        <authorList>
            <person name="Hillmann F."/>
            <person name="Forbes G."/>
            <person name="Novohradska S."/>
            <person name="Ferling I."/>
            <person name="Riege K."/>
            <person name="Groth M."/>
            <person name="Westermann M."/>
            <person name="Marz M."/>
            <person name="Spaller T."/>
            <person name="Winckler T."/>
            <person name="Schaap P."/>
            <person name="Glockner G."/>
        </authorList>
    </citation>
    <scope>NUCLEOTIDE SEQUENCE [LARGE SCALE GENOMIC DNA]</scope>
    <source>
        <strain evidence="9 10">Jena</strain>
    </source>
</reference>
<keyword evidence="2" id="KW-0963">Cytoplasm</keyword>
<dbReference type="PROSITE" id="PS50003">
    <property type="entry name" value="PH_DOMAIN"/>
    <property type="match status" value="1"/>
</dbReference>
<dbReference type="SUPFAM" id="SSF49562">
    <property type="entry name" value="C2 domain (Calcium/lipid-binding domain, CaLB)"/>
    <property type="match status" value="1"/>
</dbReference>
<dbReference type="InParanoid" id="A0A2P6N0Z9"/>
<feature type="compositionally biased region" description="Acidic residues" evidence="4">
    <location>
        <begin position="450"/>
        <end position="460"/>
    </location>
</feature>
<proteinExistence type="predicted"/>
<dbReference type="Gene3D" id="3.90.190.10">
    <property type="entry name" value="Protein tyrosine phosphatase superfamily"/>
    <property type="match status" value="1"/>
</dbReference>
<dbReference type="PROSITE" id="PS00383">
    <property type="entry name" value="TYR_PHOSPHATASE_1"/>
    <property type="match status" value="1"/>
</dbReference>
<feature type="region of interest" description="Disordered" evidence="4">
    <location>
        <begin position="819"/>
        <end position="844"/>
    </location>
</feature>
<dbReference type="InterPro" id="IPR051281">
    <property type="entry name" value="Dual-spec_lipid-protein_phosph"/>
</dbReference>
<dbReference type="STRING" id="1890364.A0A2P6N0Z9"/>
<feature type="domain" description="PH" evidence="5">
    <location>
        <begin position="520"/>
        <end position="618"/>
    </location>
</feature>
<feature type="compositionally biased region" description="Polar residues" evidence="4">
    <location>
        <begin position="748"/>
        <end position="764"/>
    </location>
</feature>
<dbReference type="InterPro" id="IPR011993">
    <property type="entry name" value="PH-like_dom_sf"/>
</dbReference>
<dbReference type="CDD" id="cd00821">
    <property type="entry name" value="PH"/>
    <property type="match status" value="1"/>
</dbReference>
<dbReference type="GO" id="GO:0051896">
    <property type="term" value="P:regulation of phosphatidylinositol 3-kinase/protein kinase B signal transduction"/>
    <property type="evidence" value="ECO:0007669"/>
    <property type="project" value="TreeGrafter"/>
</dbReference>
<dbReference type="InterPro" id="IPR001849">
    <property type="entry name" value="PH_domain"/>
</dbReference>
<dbReference type="InterPro" id="IPR029021">
    <property type="entry name" value="Prot-tyrosine_phosphatase-like"/>
</dbReference>
<dbReference type="Gene3D" id="2.60.40.1110">
    <property type="match status" value="1"/>
</dbReference>
<evidence type="ECO:0000313" key="9">
    <source>
        <dbReference type="EMBL" id="PRP77636.1"/>
    </source>
</evidence>
<dbReference type="GO" id="GO:0048870">
    <property type="term" value="P:cell motility"/>
    <property type="evidence" value="ECO:0007669"/>
    <property type="project" value="TreeGrafter"/>
</dbReference>
<feature type="region of interest" description="Disordered" evidence="4">
    <location>
        <begin position="633"/>
        <end position="715"/>
    </location>
</feature>
<dbReference type="GO" id="GO:0016314">
    <property type="term" value="F:phosphatidylinositol-3,4,5-trisphosphate 3-phosphatase activity"/>
    <property type="evidence" value="ECO:0007669"/>
    <property type="project" value="TreeGrafter"/>
</dbReference>
<dbReference type="GO" id="GO:0005634">
    <property type="term" value="C:nucleus"/>
    <property type="evidence" value="ECO:0007669"/>
    <property type="project" value="TreeGrafter"/>
</dbReference>
<dbReference type="AlphaFoldDB" id="A0A2P6N0Z9"/>
<dbReference type="GO" id="GO:0004725">
    <property type="term" value="F:protein tyrosine phosphatase activity"/>
    <property type="evidence" value="ECO:0007669"/>
    <property type="project" value="TreeGrafter"/>
</dbReference>
<dbReference type="PANTHER" id="PTHR12305">
    <property type="entry name" value="PHOSPHATASE WITH HOMOLOGY TO TENSIN"/>
    <property type="match status" value="1"/>
</dbReference>
<dbReference type="OrthoDB" id="16692at2759"/>
<dbReference type="PROSITE" id="PS50056">
    <property type="entry name" value="TYR_PHOSPHATASE_2"/>
    <property type="match status" value="1"/>
</dbReference>
<feature type="compositionally biased region" description="Low complexity" evidence="4">
    <location>
        <begin position="819"/>
        <end position="830"/>
    </location>
</feature>
<comment type="subcellular location">
    <subcellularLocation>
        <location evidence="1">Cytoplasm</location>
    </subcellularLocation>
</comment>
<dbReference type="InterPro" id="IPR029023">
    <property type="entry name" value="Tensin_phosphatase"/>
</dbReference>
<dbReference type="SUPFAM" id="SSF50729">
    <property type="entry name" value="PH domain-like"/>
    <property type="match status" value="1"/>
</dbReference>
<dbReference type="GO" id="GO:0005886">
    <property type="term" value="C:plasma membrane"/>
    <property type="evidence" value="ECO:0007669"/>
    <property type="project" value="TreeGrafter"/>
</dbReference>
<dbReference type="PANTHER" id="PTHR12305:SF52">
    <property type="entry name" value="PHOSPHATIDYLINOSITOL 3,4,5-TRISPHOSPHATE 3-PHOSPHATASE CNRN"/>
    <property type="match status" value="1"/>
</dbReference>
<feature type="domain" description="Tyrosine specific protein phosphatases" evidence="6">
    <location>
        <begin position="159"/>
        <end position="231"/>
    </location>
</feature>
<evidence type="ECO:0000313" key="10">
    <source>
        <dbReference type="Proteomes" id="UP000241769"/>
    </source>
</evidence>
<evidence type="ECO:0000256" key="1">
    <source>
        <dbReference type="ARBA" id="ARBA00004496"/>
    </source>
</evidence>
<keyword evidence="3" id="KW-0378">Hydrolase</keyword>
<dbReference type="GO" id="GO:0042995">
    <property type="term" value="C:cell projection"/>
    <property type="evidence" value="ECO:0007669"/>
    <property type="project" value="TreeGrafter"/>
</dbReference>
<evidence type="ECO:0000259" key="5">
    <source>
        <dbReference type="PROSITE" id="PS50003"/>
    </source>
</evidence>
<evidence type="ECO:0000259" key="8">
    <source>
        <dbReference type="PROSITE" id="PS51182"/>
    </source>
</evidence>
<name>A0A2P6N0Z9_9EUKA</name>
<protein>
    <submittedName>
        <fullName evidence="9">Phosphatase tensin type domain-containing protein</fullName>
    </submittedName>
</protein>
<sequence length="932" mass="105668">MSLCSSLTCLCCRETFSPSDPTQDQYLPALMDGSPQLSRSVFSLQRKVRGMVSSDRRRYFYESPDGTKSFDLDLTYITKHIIGESDVRSVQLTIAAMSWPGSGLETAWRNSLEEVGSFLQHLHGQDWMVWNLTEREYQYEKLNNQILSFPFPDHHAPPLEFLFEIIHSLERWLVANENNVAVIHCKGGKGRTASCCMFYLGLFESGEAAIARFADRRSHTQRGVEQPSQTRYVSYFTKILTDKHNVYQPQCLEIASILLYVLQVLKYRASLPDLGSVILYSSNVSRDTTEGRTLTVSLVVDGGSGVMIEGDVLVRLLELGSNREMCHLIFNTMFIKRSRVLFPRKAVDGAFRDRRFSDTFYMDFTFVLPKIDRDPGSNIWDNMKTRYQTEIQPKVIDAIARGIEVGTAAELDDLSNRISANLNQKYESTAVDDDDTRSEISMDDVELEMEDEADFDEDELTLGTEPKSEETSKSDYNGSTLPMTKVPSGTFRMNRILSPLTSKKEVKKEEKPLPPQYHAAIIREGTLELHREKGIKGQTMWKSLYYQLVPGYLAEFYEKGGGLRRVVPLSDAIQLCDYRPQKYPFAFRLTLNVITVVLRAIDEFDLQMWLNEFHKQKIFIAAGEITANNSFFPPDKILSDTPQNSPRTREPSSPPLSPPSPTLKSENSEEKKKKVVKTSSSFARRFTIAANPFKKSTNSPSLPQHKPDAPPIPSRDLTIQNEVHVVQAEIQYAEEHPDQPSPVRDLIESTQQGTDDSDRTSPPNRSVPPLPSASMGRSRQNSVISSDDEISENTHERGRSVSMVAGDPSAILLNRMSENSGNRSSYYNSNDIITRPRKGSQTRESTIRTASVIYAPSIVRYWYQIPQYTWDMDDSDEEEEKLMGQVPKRETPVVPSPAPAFVFDKNNKRISSMGPYSRMSTAREKDTREIVL</sequence>
<keyword evidence="10" id="KW-1185">Reference proteome</keyword>
<dbReference type="SUPFAM" id="SSF52799">
    <property type="entry name" value="(Phosphotyrosine protein) phosphatases II"/>
    <property type="match status" value="1"/>
</dbReference>
<dbReference type="SMART" id="SM01326">
    <property type="entry name" value="PTEN_C2"/>
    <property type="match status" value="1"/>
</dbReference>
<dbReference type="Pfam" id="PF10409">
    <property type="entry name" value="PTEN_C2"/>
    <property type="match status" value="1"/>
</dbReference>
<dbReference type="GO" id="GO:0046856">
    <property type="term" value="P:phosphatidylinositol dephosphorylation"/>
    <property type="evidence" value="ECO:0007669"/>
    <property type="project" value="TreeGrafter"/>
</dbReference>
<feature type="region of interest" description="Disordered" evidence="4">
    <location>
        <begin position="734"/>
        <end position="805"/>
    </location>
</feature>
<dbReference type="InterPro" id="IPR014020">
    <property type="entry name" value="Tensin_C2-dom"/>
</dbReference>
<dbReference type="InterPro" id="IPR000387">
    <property type="entry name" value="Tyr_Pase_dom"/>
</dbReference>
<dbReference type="GO" id="GO:0005829">
    <property type="term" value="C:cytosol"/>
    <property type="evidence" value="ECO:0007669"/>
    <property type="project" value="TreeGrafter"/>
</dbReference>
<evidence type="ECO:0000256" key="4">
    <source>
        <dbReference type="SAM" id="MobiDB-lite"/>
    </source>
</evidence>
<feature type="domain" description="Phosphatase tensin-type" evidence="7">
    <location>
        <begin position="63"/>
        <end position="243"/>
    </location>
</feature>
<dbReference type="InterPro" id="IPR035892">
    <property type="entry name" value="C2_domain_sf"/>
</dbReference>
<dbReference type="PROSITE" id="PS51181">
    <property type="entry name" value="PPASE_TENSIN"/>
    <property type="match status" value="1"/>
</dbReference>
<dbReference type="EMBL" id="MDYQ01000257">
    <property type="protein sequence ID" value="PRP77636.1"/>
    <property type="molecule type" value="Genomic_DNA"/>
</dbReference>